<dbReference type="SUPFAM" id="SSF53335">
    <property type="entry name" value="S-adenosyl-L-methionine-dependent methyltransferases"/>
    <property type="match status" value="1"/>
</dbReference>
<dbReference type="InterPro" id="IPR029063">
    <property type="entry name" value="SAM-dependent_MTases_sf"/>
</dbReference>
<dbReference type="GO" id="GO:0008168">
    <property type="term" value="F:methyltransferase activity"/>
    <property type="evidence" value="ECO:0007669"/>
    <property type="project" value="UniProtKB-KW"/>
</dbReference>
<keyword evidence="2" id="KW-1185">Reference proteome</keyword>
<dbReference type="Proteomes" id="UP001610432">
    <property type="component" value="Unassembled WGS sequence"/>
</dbReference>
<dbReference type="GeneID" id="98145475"/>
<dbReference type="Gene3D" id="3.40.50.150">
    <property type="entry name" value="Vaccinia Virus protein VP39"/>
    <property type="match status" value="1"/>
</dbReference>
<accession>A0ABR4LCZ0</accession>
<comment type="caution">
    <text evidence="1">The sequence shown here is derived from an EMBL/GenBank/DDBJ whole genome shotgun (WGS) entry which is preliminary data.</text>
</comment>
<dbReference type="RefSeq" id="XP_070881397.1">
    <property type="nucleotide sequence ID" value="XM_071030403.1"/>
</dbReference>
<evidence type="ECO:0000313" key="1">
    <source>
        <dbReference type="EMBL" id="KAL2862418.1"/>
    </source>
</evidence>
<dbReference type="CDD" id="cd02440">
    <property type="entry name" value="AdoMet_MTases"/>
    <property type="match status" value="1"/>
</dbReference>
<gene>
    <name evidence="1" type="ORF">BJX67DRAFT_366442</name>
</gene>
<protein>
    <submittedName>
        <fullName evidence="1">S-adenosyl-L-methionine-dependent methyltransferase</fullName>
    </submittedName>
</protein>
<dbReference type="EMBL" id="JBFXLQ010000068">
    <property type="protein sequence ID" value="KAL2862418.1"/>
    <property type="molecule type" value="Genomic_DNA"/>
</dbReference>
<name>A0ABR4LCZ0_9EURO</name>
<dbReference type="GO" id="GO:0032259">
    <property type="term" value="P:methylation"/>
    <property type="evidence" value="ECO:0007669"/>
    <property type="project" value="UniProtKB-KW"/>
</dbReference>
<reference evidence="1 2" key="1">
    <citation type="submission" date="2024-07" db="EMBL/GenBank/DDBJ databases">
        <title>Section-level genome sequencing and comparative genomics of Aspergillus sections Usti and Cavernicolus.</title>
        <authorList>
            <consortium name="Lawrence Berkeley National Laboratory"/>
            <person name="Nybo J.L."/>
            <person name="Vesth T.C."/>
            <person name="Theobald S."/>
            <person name="Frisvad J.C."/>
            <person name="Larsen T.O."/>
            <person name="Kjaerboelling I."/>
            <person name="Rothschild-Mancinelli K."/>
            <person name="Lyhne E.K."/>
            <person name="Kogle M.E."/>
            <person name="Barry K."/>
            <person name="Clum A."/>
            <person name="Na H."/>
            <person name="Ledsgaard L."/>
            <person name="Lin J."/>
            <person name="Lipzen A."/>
            <person name="Kuo A."/>
            <person name="Riley R."/>
            <person name="Mondo S."/>
            <person name="Labutti K."/>
            <person name="Haridas S."/>
            <person name="Pangalinan J."/>
            <person name="Salamov A.A."/>
            <person name="Simmons B.A."/>
            <person name="Magnuson J.K."/>
            <person name="Chen J."/>
            <person name="Drula E."/>
            <person name="Henrissat B."/>
            <person name="Wiebenga A."/>
            <person name="Lubbers R.J."/>
            <person name="Gomes A.C."/>
            <person name="Macurrencykelacurrency M.R."/>
            <person name="Stajich J."/>
            <person name="Grigoriev I.V."/>
            <person name="Mortensen U.H."/>
            <person name="De Vries R.P."/>
            <person name="Baker S.E."/>
            <person name="Andersen M.R."/>
        </authorList>
    </citation>
    <scope>NUCLEOTIDE SEQUENCE [LARGE SCALE GENOMIC DNA]</scope>
    <source>
        <strain evidence="1 2">CBS 449.75</strain>
    </source>
</reference>
<keyword evidence="1" id="KW-0808">Transferase</keyword>
<evidence type="ECO:0000313" key="2">
    <source>
        <dbReference type="Proteomes" id="UP001610432"/>
    </source>
</evidence>
<proteinExistence type="predicted"/>
<keyword evidence="1" id="KW-0489">Methyltransferase</keyword>
<dbReference type="Pfam" id="PF13489">
    <property type="entry name" value="Methyltransf_23"/>
    <property type="match status" value="1"/>
</dbReference>
<sequence length="292" mass="32852">MAERAPPYLLAWDYPEAVRLESQHLLWKLHTGYTLHPSIPITDDMSIADLGPGTGIWALELASELPATAHITGYDFSDLSFPVNDYWPENVSLEILNCLGEIPDNLVAQFDVVHLRMWAFVIRGNDPSTLIRNAVKMLKPGGYLQWEDARFNSVVMRGEAATRIREMMRAANRATNTDFRWLDSLQTHLSEATRGDLETLTLKQTDPWSAPYLIPLCTDSFMLALESSGKMLDRLQQVSPLAENEDVPSQAEWNAALAALREELKRPESEGGGQFHWLPVTYLGRKRGIDGC</sequence>
<organism evidence="1 2">
    <name type="scientific">Aspergillus lucknowensis</name>
    <dbReference type="NCBI Taxonomy" id="176173"/>
    <lineage>
        <taxon>Eukaryota</taxon>
        <taxon>Fungi</taxon>
        <taxon>Dikarya</taxon>
        <taxon>Ascomycota</taxon>
        <taxon>Pezizomycotina</taxon>
        <taxon>Eurotiomycetes</taxon>
        <taxon>Eurotiomycetidae</taxon>
        <taxon>Eurotiales</taxon>
        <taxon>Aspergillaceae</taxon>
        <taxon>Aspergillus</taxon>
        <taxon>Aspergillus subgen. Nidulantes</taxon>
    </lineage>
</organism>